<dbReference type="AlphaFoldDB" id="A0A1F4S5T6"/>
<accession>A0A1F4S5T6</accession>
<evidence type="ECO:0000313" key="1">
    <source>
        <dbReference type="EMBL" id="OGC15770.1"/>
    </source>
</evidence>
<dbReference type="EMBL" id="MEUA01000017">
    <property type="protein sequence ID" value="OGC15770.1"/>
    <property type="molecule type" value="Genomic_DNA"/>
</dbReference>
<sequence>MIFAPFYFLNYYTMGQQKIRVKFLFTDKRKILFIRGLYMTQIEFRFKPVNQGICDGFLLKRFSESPKSLCVQMKKNIYGENELDYIKFYFHQLKFLDSLGVLNRRTRLFNVLSGFDLFPGYFVDQMWTFDRRIDGTAIHNFFEDLCRAVNRMGVIDEPGKELLLADKLFKGCKITHERANVLEQGFFDILNRFVRPFDVIFLRFTIGYLLGWGTDSCSVKRWVDELIEKVPVNTNFVVIDCKPKEPYLNFPEGLAAYMLKSRRFRNLFSDDYIKALDEINLKATSFTNQRYVRLNMDKMDISLLLGGSLAALRKVY</sequence>
<organism evidence="1 2">
    <name type="scientific">candidate division WOR-1 bacterium RIFOXYB2_FULL_36_35</name>
    <dbReference type="NCBI Taxonomy" id="1802578"/>
    <lineage>
        <taxon>Bacteria</taxon>
        <taxon>Bacillati</taxon>
        <taxon>Saganbacteria</taxon>
    </lineage>
</organism>
<reference evidence="1 2" key="1">
    <citation type="journal article" date="2016" name="Nat. Commun.">
        <title>Thousands of microbial genomes shed light on interconnected biogeochemical processes in an aquifer system.</title>
        <authorList>
            <person name="Anantharaman K."/>
            <person name="Brown C.T."/>
            <person name="Hug L.A."/>
            <person name="Sharon I."/>
            <person name="Castelle C.J."/>
            <person name="Probst A.J."/>
            <person name="Thomas B.C."/>
            <person name="Singh A."/>
            <person name="Wilkins M.J."/>
            <person name="Karaoz U."/>
            <person name="Brodie E.L."/>
            <person name="Williams K.H."/>
            <person name="Hubbard S.S."/>
            <person name="Banfield J.F."/>
        </authorList>
    </citation>
    <scope>NUCLEOTIDE SEQUENCE [LARGE SCALE GENOMIC DNA]</scope>
</reference>
<gene>
    <name evidence="1" type="ORF">A2290_05470</name>
</gene>
<dbReference type="Proteomes" id="UP000177905">
    <property type="component" value="Unassembled WGS sequence"/>
</dbReference>
<proteinExistence type="predicted"/>
<name>A0A1F4S5T6_UNCSA</name>
<comment type="caution">
    <text evidence="1">The sequence shown here is derived from an EMBL/GenBank/DDBJ whole genome shotgun (WGS) entry which is preliminary data.</text>
</comment>
<protein>
    <submittedName>
        <fullName evidence="1">Uncharacterized protein</fullName>
    </submittedName>
</protein>
<evidence type="ECO:0000313" key="2">
    <source>
        <dbReference type="Proteomes" id="UP000177905"/>
    </source>
</evidence>